<dbReference type="InterPro" id="IPR042086">
    <property type="entry name" value="MeTrfase_capping"/>
</dbReference>
<dbReference type="Gene3D" id="3.40.50.150">
    <property type="entry name" value="Vaccinia Virus protein VP39"/>
    <property type="match status" value="2"/>
</dbReference>
<dbReference type="Proteomes" id="UP000289340">
    <property type="component" value="Chromosome 9"/>
</dbReference>
<dbReference type="GO" id="GO:0046872">
    <property type="term" value="F:metal ion binding"/>
    <property type="evidence" value="ECO:0007669"/>
    <property type="project" value="UniProtKB-KW"/>
</dbReference>
<keyword evidence="3" id="KW-0479">Metal-binding</keyword>
<keyword evidence="4" id="KW-0460">Magnesium</keyword>
<evidence type="ECO:0000313" key="5">
    <source>
        <dbReference type="EMBL" id="RZB93820.1"/>
    </source>
</evidence>
<dbReference type="Pfam" id="PF03492">
    <property type="entry name" value="Methyltransf_7"/>
    <property type="match status" value="1"/>
</dbReference>
<comment type="caution">
    <text evidence="5">The sequence shown here is derived from an EMBL/GenBank/DDBJ whole genome shotgun (WGS) entry which is preliminary data.</text>
</comment>
<dbReference type="PANTHER" id="PTHR31009">
    <property type="entry name" value="S-ADENOSYL-L-METHIONINE:CARBOXYL METHYLTRANSFERASE FAMILY PROTEIN"/>
    <property type="match status" value="1"/>
</dbReference>
<protein>
    <submittedName>
        <fullName evidence="5">3,7-dimethylxanthine N-methyltransferase isoform A</fullName>
    </submittedName>
</protein>
<dbReference type="Gene3D" id="1.10.1200.270">
    <property type="entry name" value="Methyltransferase, alpha-helical capping domain"/>
    <property type="match status" value="2"/>
</dbReference>
<proteinExistence type="predicted"/>
<keyword evidence="2 5" id="KW-0808">Transferase</keyword>
<dbReference type="GO" id="GO:0008168">
    <property type="term" value="F:methyltransferase activity"/>
    <property type="evidence" value="ECO:0007669"/>
    <property type="project" value="UniProtKB-KW"/>
</dbReference>
<dbReference type="AlphaFoldDB" id="A0A445J5Z8"/>
<dbReference type="InterPro" id="IPR029063">
    <property type="entry name" value="SAM-dependent_MTases_sf"/>
</dbReference>
<keyword evidence="6" id="KW-1185">Reference proteome</keyword>
<organism evidence="5 6">
    <name type="scientific">Glycine soja</name>
    <name type="common">Wild soybean</name>
    <dbReference type="NCBI Taxonomy" id="3848"/>
    <lineage>
        <taxon>Eukaryota</taxon>
        <taxon>Viridiplantae</taxon>
        <taxon>Streptophyta</taxon>
        <taxon>Embryophyta</taxon>
        <taxon>Tracheophyta</taxon>
        <taxon>Spermatophyta</taxon>
        <taxon>Magnoliopsida</taxon>
        <taxon>eudicotyledons</taxon>
        <taxon>Gunneridae</taxon>
        <taxon>Pentapetalae</taxon>
        <taxon>rosids</taxon>
        <taxon>fabids</taxon>
        <taxon>Fabales</taxon>
        <taxon>Fabaceae</taxon>
        <taxon>Papilionoideae</taxon>
        <taxon>50 kb inversion clade</taxon>
        <taxon>NPAAA clade</taxon>
        <taxon>indigoferoid/millettioid clade</taxon>
        <taxon>Phaseoleae</taxon>
        <taxon>Glycine</taxon>
        <taxon>Glycine subgen. Soja</taxon>
    </lineage>
</organism>
<name>A0A445J5Z8_GLYSO</name>
<dbReference type="InterPro" id="IPR005299">
    <property type="entry name" value="MeTrfase_7"/>
</dbReference>
<keyword evidence="1 5" id="KW-0489">Methyltransferase</keyword>
<evidence type="ECO:0000256" key="2">
    <source>
        <dbReference type="ARBA" id="ARBA00022679"/>
    </source>
</evidence>
<dbReference type="SUPFAM" id="SSF53335">
    <property type="entry name" value="S-adenosyl-L-methionine-dependent methyltransferases"/>
    <property type="match status" value="1"/>
</dbReference>
<dbReference type="GO" id="GO:0032259">
    <property type="term" value="P:methylation"/>
    <property type="evidence" value="ECO:0007669"/>
    <property type="project" value="UniProtKB-KW"/>
</dbReference>
<evidence type="ECO:0000256" key="3">
    <source>
        <dbReference type="ARBA" id="ARBA00022723"/>
    </source>
</evidence>
<evidence type="ECO:0000256" key="4">
    <source>
        <dbReference type="ARBA" id="ARBA00022842"/>
    </source>
</evidence>
<reference evidence="5 6" key="1">
    <citation type="submission" date="2018-09" db="EMBL/GenBank/DDBJ databases">
        <title>A high-quality reference genome of wild soybean provides a powerful tool to mine soybean genomes.</title>
        <authorList>
            <person name="Xie M."/>
            <person name="Chung C.Y.L."/>
            <person name="Li M.-W."/>
            <person name="Wong F.-L."/>
            <person name="Chan T.-F."/>
            <person name="Lam H.-M."/>
        </authorList>
    </citation>
    <scope>NUCLEOTIDE SEQUENCE [LARGE SCALE GENOMIC DNA]</scope>
    <source>
        <strain evidence="6">cv. W05</strain>
        <tissue evidence="5">Hypocotyl of etiolated seedlings</tissue>
    </source>
</reference>
<evidence type="ECO:0000313" key="6">
    <source>
        <dbReference type="Proteomes" id="UP000289340"/>
    </source>
</evidence>
<accession>A0A445J5Z8</accession>
<sequence>MNGGKGERSYTNNCLLQKKLMLKAKPILEETIMRLYRDFSPNCMKVTNLGCSVGPNALLVISNIIDIVNTACTSLNREPPKFQFYLNDLFGNGFNTIFKSLPNFYTRLVEDKGHKFGPCFVNATPGSFYGRLFPSNSINLFHSSNSLHWLSQGLIEEEKLDSFNIPVYEPTVEEIRHVIEEEGSFFVQRFEILTLPWVEGLNEGGDNSFLDGNIKAR</sequence>
<dbReference type="EMBL" id="QZWG01000009">
    <property type="protein sequence ID" value="RZB93820.1"/>
    <property type="molecule type" value="Genomic_DNA"/>
</dbReference>
<gene>
    <name evidence="5" type="ORF">D0Y65_025245</name>
</gene>
<dbReference type="Gramene" id="XM_028324340.1">
    <property type="protein sequence ID" value="XP_028180141.1"/>
    <property type="gene ID" value="LOC114367201"/>
</dbReference>
<evidence type="ECO:0000256" key="1">
    <source>
        <dbReference type="ARBA" id="ARBA00022603"/>
    </source>
</evidence>